<accession>A0AA38GT15</accession>
<feature type="non-terminal residue" evidence="1">
    <location>
        <position position="89"/>
    </location>
</feature>
<proteinExistence type="predicted"/>
<dbReference type="EMBL" id="JAHRHJ020000001">
    <property type="protein sequence ID" value="KAH9328274.1"/>
    <property type="molecule type" value="Genomic_DNA"/>
</dbReference>
<organism evidence="1 2">
    <name type="scientific">Taxus chinensis</name>
    <name type="common">Chinese yew</name>
    <name type="synonym">Taxus wallichiana var. chinensis</name>
    <dbReference type="NCBI Taxonomy" id="29808"/>
    <lineage>
        <taxon>Eukaryota</taxon>
        <taxon>Viridiplantae</taxon>
        <taxon>Streptophyta</taxon>
        <taxon>Embryophyta</taxon>
        <taxon>Tracheophyta</taxon>
        <taxon>Spermatophyta</taxon>
        <taxon>Pinopsida</taxon>
        <taxon>Pinidae</taxon>
        <taxon>Conifers II</taxon>
        <taxon>Cupressales</taxon>
        <taxon>Taxaceae</taxon>
        <taxon>Taxus</taxon>
    </lineage>
</organism>
<dbReference type="AlphaFoldDB" id="A0AA38GT15"/>
<name>A0AA38GT15_TAXCH</name>
<evidence type="ECO:0000313" key="2">
    <source>
        <dbReference type="Proteomes" id="UP000824469"/>
    </source>
</evidence>
<protein>
    <submittedName>
        <fullName evidence="1">Uncharacterized protein</fullName>
    </submittedName>
</protein>
<reference evidence="1 2" key="1">
    <citation type="journal article" date="2021" name="Nat. Plants">
        <title>The Taxus genome provides insights into paclitaxel biosynthesis.</title>
        <authorList>
            <person name="Xiong X."/>
            <person name="Gou J."/>
            <person name="Liao Q."/>
            <person name="Li Y."/>
            <person name="Zhou Q."/>
            <person name="Bi G."/>
            <person name="Li C."/>
            <person name="Du R."/>
            <person name="Wang X."/>
            <person name="Sun T."/>
            <person name="Guo L."/>
            <person name="Liang H."/>
            <person name="Lu P."/>
            <person name="Wu Y."/>
            <person name="Zhang Z."/>
            <person name="Ro D.K."/>
            <person name="Shang Y."/>
            <person name="Huang S."/>
            <person name="Yan J."/>
        </authorList>
    </citation>
    <scope>NUCLEOTIDE SEQUENCE [LARGE SCALE GENOMIC DNA]</scope>
    <source>
        <strain evidence="1">Ta-2019</strain>
    </source>
</reference>
<evidence type="ECO:0000313" key="1">
    <source>
        <dbReference type="EMBL" id="KAH9328274.1"/>
    </source>
</evidence>
<sequence>ELRDTDCISARVWDCFQKGVEEIIPLQSPHQEDFLKDFSGVGSLLNLPNHDHIVECSEAFLMACRTPGTKFACRSYRRSKLGFENWSTG</sequence>
<comment type="caution">
    <text evidence="1">The sequence shown here is derived from an EMBL/GenBank/DDBJ whole genome shotgun (WGS) entry which is preliminary data.</text>
</comment>
<feature type="non-terminal residue" evidence="1">
    <location>
        <position position="1"/>
    </location>
</feature>
<keyword evidence="2" id="KW-1185">Reference proteome</keyword>
<gene>
    <name evidence="1" type="ORF">KI387_000382</name>
</gene>
<dbReference type="Proteomes" id="UP000824469">
    <property type="component" value="Unassembled WGS sequence"/>
</dbReference>